<feature type="signal peptide" evidence="2">
    <location>
        <begin position="1"/>
        <end position="23"/>
    </location>
</feature>
<feature type="region of interest" description="Disordered" evidence="1">
    <location>
        <begin position="159"/>
        <end position="182"/>
    </location>
</feature>
<accession>A0A0G0PVI8</accession>
<comment type="caution">
    <text evidence="3">The sequence shown here is derived from an EMBL/GenBank/DDBJ whole genome shotgun (WGS) entry which is preliminary data.</text>
</comment>
<evidence type="ECO:0000256" key="2">
    <source>
        <dbReference type="SAM" id="SignalP"/>
    </source>
</evidence>
<reference evidence="3 4" key="1">
    <citation type="journal article" date="2015" name="Nature">
        <title>rRNA introns, odd ribosomes, and small enigmatic genomes across a large radiation of phyla.</title>
        <authorList>
            <person name="Brown C.T."/>
            <person name="Hug L.A."/>
            <person name="Thomas B.C."/>
            <person name="Sharon I."/>
            <person name="Castelle C.J."/>
            <person name="Singh A."/>
            <person name="Wilkins M.J."/>
            <person name="Williams K.H."/>
            <person name="Banfield J.F."/>
        </authorList>
    </citation>
    <scope>NUCLEOTIDE SEQUENCE [LARGE SCALE GENOMIC DNA]</scope>
</reference>
<organism evidence="3 4">
    <name type="scientific">Candidatus Woesebacteria bacterium GW2011_GWA1_39_8</name>
    <dbReference type="NCBI Taxonomy" id="1618552"/>
    <lineage>
        <taxon>Bacteria</taxon>
        <taxon>Candidatus Woeseibacteriota</taxon>
    </lineage>
</organism>
<dbReference type="GO" id="GO:0030246">
    <property type="term" value="F:carbohydrate binding"/>
    <property type="evidence" value="ECO:0007669"/>
    <property type="project" value="InterPro"/>
</dbReference>
<feature type="chain" id="PRO_5002534050" description="Cohesin domain-containing protein" evidence="2">
    <location>
        <begin position="24"/>
        <end position="245"/>
    </location>
</feature>
<dbReference type="Gene3D" id="2.60.40.680">
    <property type="match status" value="1"/>
</dbReference>
<dbReference type="SUPFAM" id="SSF49384">
    <property type="entry name" value="Carbohydrate-binding domain"/>
    <property type="match status" value="1"/>
</dbReference>
<proteinExistence type="predicted"/>
<gene>
    <name evidence="3" type="ORF">UT61_C0036G0007</name>
</gene>
<evidence type="ECO:0000313" key="3">
    <source>
        <dbReference type="EMBL" id="KKR29116.1"/>
    </source>
</evidence>
<dbReference type="EMBL" id="LBXL01000036">
    <property type="protein sequence ID" value="KKR29116.1"/>
    <property type="molecule type" value="Genomic_DNA"/>
</dbReference>
<protein>
    <recommendedName>
        <fullName evidence="5">Cohesin domain-containing protein</fullName>
    </recommendedName>
</protein>
<evidence type="ECO:0000256" key="1">
    <source>
        <dbReference type="SAM" id="MobiDB-lite"/>
    </source>
</evidence>
<dbReference type="InterPro" id="IPR008965">
    <property type="entry name" value="CBM2/CBM3_carb-bd_dom_sf"/>
</dbReference>
<keyword evidence="2" id="KW-0732">Signal</keyword>
<dbReference type="AlphaFoldDB" id="A0A0G0PVI8"/>
<sequence>MAKIYKIIFSLLLFGVAPLLASAATLSVSPTSGTFEVGDQVTVKIVVSSGTPINAISGTVSFPTSLFTVESISKAGSILNFWISEPNFSAGAGTLQFEGVTLGGFQGGTGTVVTAILRAVKVGSGTVAFKSGQVLANDGQGTDVTSGLGEATFSVEAKKETSKPSLPKQIETEAPQPPPTLKSPEIALAKKFGEQAISGVSDYPQSQVLLTFIAENGVKIFIMGTTDENGVAFTGTLTFIPDFFR</sequence>
<name>A0A0G0PVI8_9BACT</name>
<evidence type="ECO:0008006" key="5">
    <source>
        <dbReference type="Google" id="ProtNLM"/>
    </source>
</evidence>
<evidence type="ECO:0000313" key="4">
    <source>
        <dbReference type="Proteomes" id="UP000034793"/>
    </source>
</evidence>
<dbReference type="CDD" id="cd08547">
    <property type="entry name" value="Type_II_cohesin"/>
    <property type="match status" value="1"/>
</dbReference>
<dbReference type="Proteomes" id="UP000034793">
    <property type="component" value="Unassembled WGS sequence"/>
</dbReference>